<protein>
    <submittedName>
        <fullName evidence="1">Uncharacterized protein</fullName>
    </submittedName>
</protein>
<accession>A0A820JTR9</accession>
<dbReference type="AlphaFoldDB" id="A0A820JTR9"/>
<evidence type="ECO:0000313" key="1">
    <source>
        <dbReference type="EMBL" id="CAF4331597.1"/>
    </source>
</evidence>
<feature type="non-terminal residue" evidence="1">
    <location>
        <position position="92"/>
    </location>
</feature>
<reference evidence="1" key="1">
    <citation type="submission" date="2021-02" db="EMBL/GenBank/DDBJ databases">
        <authorList>
            <person name="Nowell W R."/>
        </authorList>
    </citation>
    <scope>NUCLEOTIDE SEQUENCE</scope>
</reference>
<comment type="caution">
    <text evidence="1">The sequence shown here is derived from an EMBL/GenBank/DDBJ whole genome shotgun (WGS) entry which is preliminary data.</text>
</comment>
<sequence>EIALNLISVSLDTYSAYDSDVVEIGYTPTTNLQAIIANHNLVTKCGIGELSLVLKDNLIYIYYTNSNDTGSYTDLNIVYYPFILLLYRACSR</sequence>
<dbReference type="EMBL" id="CAJOAY010019564">
    <property type="protein sequence ID" value="CAF4331597.1"/>
    <property type="molecule type" value="Genomic_DNA"/>
</dbReference>
<dbReference type="Proteomes" id="UP000663881">
    <property type="component" value="Unassembled WGS sequence"/>
</dbReference>
<feature type="non-terminal residue" evidence="1">
    <location>
        <position position="1"/>
    </location>
</feature>
<evidence type="ECO:0000313" key="2">
    <source>
        <dbReference type="Proteomes" id="UP000663881"/>
    </source>
</evidence>
<proteinExistence type="predicted"/>
<name>A0A820JTR9_9BILA</name>
<organism evidence="1 2">
    <name type="scientific">Adineta steineri</name>
    <dbReference type="NCBI Taxonomy" id="433720"/>
    <lineage>
        <taxon>Eukaryota</taxon>
        <taxon>Metazoa</taxon>
        <taxon>Spiralia</taxon>
        <taxon>Gnathifera</taxon>
        <taxon>Rotifera</taxon>
        <taxon>Eurotatoria</taxon>
        <taxon>Bdelloidea</taxon>
        <taxon>Adinetida</taxon>
        <taxon>Adinetidae</taxon>
        <taxon>Adineta</taxon>
    </lineage>
</organism>
<gene>
    <name evidence="1" type="ORF">OKA104_LOCUS47800</name>
</gene>